<organism evidence="2 3">
    <name type="scientific">Musa troglodytarum</name>
    <name type="common">fe'i banana</name>
    <dbReference type="NCBI Taxonomy" id="320322"/>
    <lineage>
        <taxon>Eukaryota</taxon>
        <taxon>Viridiplantae</taxon>
        <taxon>Streptophyta</taxon>
        <taxon>Embryophyta</taxon>
        <taxon>Tracheophyta</taxon>
        <taxon>Spermatophyta</taxon>
        <taxon>Magnoliopsida</taxon>
        <taxon>Liliopsida</taxon>
        <taxon>Zingiberales</taxon>
        <taxon>Musaceae</taxon>
        <taxon>Musa</taxon>
    </lineage>
</organism>
<gene>
    <name evidence="2" type="ORF">MUK42_26721</name>
</gene>
<evidence type="ECO:0000313" key="3">
    <source>
        <dbReference type="Proteomes" id="UP001055439"/>
    </source>
</evidence>
<evidence type="ECO:0000313" key="2">
    <source>
        <dbReference type="EMBL" id="URD95711.1"/>
    </source>
</evidence>
<keyword evidence="3" id="KW-1185">Reference proteome</keyword>
<sequence>MSSHQHPTPRSASPCPETAKSNRSHRESCGTPGRLPSSLLAVYFASSAPSPPPQTHFPWKNSFIRLADVGALHFVLLRMLHHHLAAEVSHPVDVSRRLTFLWDGFIGSRGHPYRCVYVSAHVRLLPLWVPCRQVTVPEVFLWHRVRSTVSDARFHKE</sequence>
<reference evidence="2" key="1">
    <citation type="submission" date="2022-05" db="EMBL/GenBank/DDBJ databases">
        <title>The Musa troglodytarum L. genome provides insights into the mechanism of non-climacteric behaviour and enrichment of carotenoids.</title>
        <authorList>
            <person name="Wang J."/>
        </authorList>
    </citation>
    <scope>NUCLEOTIDE SEQUENCE</scope>
    <source>
        <tissue evidence="2">Leaf</tissue>
    </source>
</reference>
<name>A0A9E7FIG6_9LILI</name>
<dbReference type="AlphaFoldDB" id="A0A9E7FIG6"/>
<protein>
    <submittedName>
        <fullName evidence="2">Uncharacterized protein</fullName>
    </submittedName>
</protein>
<evidence type="ECO:0000256" key="1">
    <source>
        <dbReference type="SAM" id="MobiDB-lite"/>
    </source>
</evidence>
<feature type="compositionally biased region" description="Polar residues" evidence="1">
    <location>
        <begin position="1"/>
        <end position="11"/>
    </location>
</feature>
<dbReference type="Proteomes" id="UP001055439">
    <property type="component" value="Chromosome 4"/>
</dbReference>
<proteinExistence type="predicted"/>
<dbReference type="EMBL" id="CP097506">
    <property type="protein sequence ID" value="URD95711.1"/>
    <property type="molecule type" value="Genomic_DNA"/>
</dbReference>
<feature type="region of interest" description="Disordered" evidence="1">
    <location>
        <begin position="1"/>
        <end position="31"/>
    </location>
</feature>
<accession>A0A9E7FIG6</accession>